<reference evidence="5" key="1">
    <citation type="submission" date="2021-06" db="EMBL/GenBank/DDBJ databases">
        <authorList>
            <person name="Hodson N. C."/>
            <person name="Mongue J. A."/>
            <person name="Jaron S. K."/>
        </authorList>
    </citation>
    <scope>NUCLEOTIDE SEQUENCE</scope>
</reference>
<comment type="similarity">
    <text evidence="3">Belongs to the type-B carboxylesterase/lipase family.</text>
</comment>
<evidence type="ECO:0000313" key="5">
    <source>
        <dbReference type="EMBL" id="CAG7833547.1"/>
    </source>
</evidence>
<feature type="domain" description="Carboxylesterase type B" evidence="4">
    <location>
        <begin position="31"/>
        <end position="587"/>
    </location>
</feature>
<dbReference type="InterPro" id="IPR019826">
    <property type="entry name" value="Carboxylesterase_B_AS"/>
</dbReference>
<keyword evidence="6" id="KW-1185">Reference proteome</keyword>
<dbReference type="PANTHER" id="PTHR11559">
    <property type="entry name" value="CARBOXYLESTERASE"/>
    <property type="match status" value="1"/>
</dbReference>
<feature type="chain" id="PRO_5035489311" description="Carboxylic ester hydrolase" evidence="3">
    <location>
        <begin position="29"/>
        <end position="595"/>
    </location>
</feature>
<evidence type="ECO:0000256" key="1">
    <source>
        <dbReference type="ARBA" id="ARBA00022487"/>
    </source>
</evidence>
<dbReference type="InterPro" id="IPR002018">
    <property type="entry name" value="CarbesteraseB"/>
</dbReference>
<keyword evidence="2" id="KW-0325">Glycoprotein</keyword>
<comment type="caution">
    <text evidence="5">The sequence shown here is derived from an EMBL/GenBank/DDBJ whole genome shotgun (WGS) entry which is preliminary data.</text>
</comment>
<name>A0A8J2PYX4_9HEXA</name>
<dbReference type="GO" id="GO:0052689">
    <property type="term" value="F:carboxylic ester hydrolase activity"/>
    <property type="evidence" value="ECO:0007669"/>
    <property type="project" value="UniProtKB-KW"/>
</dbReference>
<dbReference type="OrthoDB" id="6846267at2759"/>
<feature type="signal peptide" evidence="3">
    <location>
        <begin position="1"/>
        <end position="28"/>
    </location>
</feature>
<keyword evidence="1" id="KW-0719">Serine esterase</keyword>
<gene>
    <name evidence="5" type="ORF">AFUS01_LOCUS43159</name>
</gene>
<dbReference type="PROSITE" id="PS00122">
    <property type="entry name" value="CARBOXYLESTERASE_B_1"/>
    <property type="match status" value="1"/>
</dbReference>
<dbReference type="EC" id="3.1.1.-" evidence="3"/>
<keyword evidence="3" id="KW-0732">Signal</keyword>
<protein>
    <recommendedName>
        <fullName evidence="3">Carboxylic ester hydrolase</fullName>
        <ecNumber evidence="3">3.1.1.-</ecNumber>
    </recommendedName>
</protein>
<keyword evidence="3" id="KW-0378">Hydrolase</keyword>
<dbReference type="Pfam" id="PF00135">
    <property type="entry name" value="COesterase"/>
    <property type="match status" value="1"/>
</dbReference>
<accession>A0A8J2PYX4</accession>
<dbReference type="Proteomes" id="UP000708208">
    <property type="component" value="Unassembled WGS sequence"/>
</dbReference>
<dbReference type="EMBL" id="CAJVCH010569920">
    <property type="protein sequence ID" value="CAG7833547.1"/>
    <property type="molecule type" value="Genomic_DNA"/>
</dbReference>
<evidence type="ECO:0000256" key="3">
    <source>
        <dbReference type="RuleBase" id="RU361235"/>
    </source>
</evidence>
<proteinExistence type="inferred from homology"/>
<sequence>MKKILEFGSLKIILALLAFANSLVLIESAESPIFKISNGFVQGTIHRSRTGKQYYRFLGIPYAKPPIGHLRFQPPEPASDWSGTLFARRHGAFCLNHEFFFLDLTFGKESCLFLNVMSPVEVLHPANKTLNYPVIVFFHGGQFHMGNTNNYKGKFFMDEEVILVTVQYRLGIFGFLSTNDDVIPGNMGLKDQVMALRWVQENIQQFGGDPNQVTIMGQSSGGTSVQHLMLSPLAKGLFHRAISMSGNSLSEAYPWNRNITNQVEYIANYFKCPLTSTKDFAKCMQTMPVIKLTSLKVTAKTMDYLSHPAYFAPVVEPEGPDAFLTEQPISLLESGKIASKVPWMTGFNDNEGLLILAKILQFPEKDKILTDMNAWNAIAPNFLFYYPQLRPDAAQKIYSHYFENSTLSIESYEAIGILSNMISDRLFFKSGIEAAKFHSQVAPVYTYYYTYHGFLSSFNFLRYANTDLHLFKKIYRTGLELAKDIWRKYASRRRRQYHHFGAAHSDELFLLFDFTVFTEFFTNTYEKEMSRIFIRTITDFAHTEKPVKFNNLEWPELTSNGTAQFMNINVGNPEILENPVAERLKFWDELDLPRP</sequence>
<dbReference type="InterPro" id="IPR050309">
    <property type="entry name" value="Type-B_Carboxylest/Lipase"/>
</dbReference>
<evidence type="ECO:0000259" key="4">
    <source>
        <dbReference type="Pfam" id="PF00135"/>
    </source>
</evidence>
<organism evidence="5 6">
    <name type="scientific">Allacma fusca</name>
    <dbReference type="NCBI Taxonomy" id="39272"/>
    <lineage>
        <taxon>Eukaryota</taxon>
        <taxon>Metazoa</taxon>
        <taxon>Ecdysozoa</taxon>
        <taxon>Arthropoda</taxon>
        <taxon>Hexapoda</taxon>
        <taxon>Collembola</taxon>
        <taxon>Symphypleona</taxon>
        <taxon>Sminthuridae</taxon>
        <taxon>Allacma</taxon>
    </lineage>
</organism>
<dbReference type="AlphaFoldDB" id="A0A8J2PYX4"/>
<evidence type="ECO:0000313" key="6">
    <source>
        <dbReference type="Proteomes" id="UP000708208"/>
    </source>
</evidence>
<evidence type="ECO:0000256" key="2">
    <source>
        <dbReference type="ARBA" id="ARBA00023180"/>
    </source>
</evidence>